<dbReference type="KEGG" id="nev:NTE_02396"/>
<name>A0A075MTK5_9ARCH</name>
<feature type="transmembrane region" description="Helical" evidence="2">
    <location>
        <begin position="9"/>
        <end position="31"/>
    </location>
</feature>
<dbReference type="Proteomes" id="UP000028194">
    <property type="component" value="Chromosome"/>
</dbReference>
<evidence type="ECO:0000256" key="1">
    <source>
        <dbReference type="SAM" id="MobiDB-lite"/>
    </source>
</evidence>
<keyword evidence="2" id="KW-0812">Transmembrane</keyword>
<proteinExistence type="predicted"/>
<feature type="compositionally biased region" description="Low complexity" evidence="1">
    <location>
        <begin position="49"/>
        <end position="64"/>
    </location>
</feature>
<evidence type="ECO:0000256" key="2">
    <source>
        <dbReference type="SAM" id="Phobius"/>
    </source>
</evidence>
<protein>
    <submittedName>
        <fullName evidence="3">Uncharacterized protein</fullName>
    </submittedName>
</protein>
<evidence type="ECO:0000313" key="3">
    <source>
        <dbReference type="EMBL" id="AIF84448.1"/>
    </source>
</evidence>
<sequence length="182" mass="18600">MVQKNLQKAVIAGGTAALAVAIVAFALVFFAQGAKPSVPASEEVDDNNDNYNNGSASDNTSTTTTTVVGKTASATSLECHNDSQAGTTTIVISAKLADKSSGHGVPGKQVIFTILPGNPVAVLSTDSLGQASVSLNASEFSEERSAVFIFFDGDEEYEFSSCRLDIVTPHASPGEPAAGANS</sequence>
<dbReference type="RefSeq" id="WP_148701021.1">
    <property type="nucleotide sequence ID" value="NZ_CP007174.1"/>
</dbReference>
<evidence type="ECO:0000313" key="4">
    <source>
        <dbReference type="Proteomes" id="UP000028194"/>
    </source>
</evidence>
<keyword evidence="4" id="KW-1185">Reference proteome</keyword>
<gene>
    <name evidence="3" type="ORF">NTE_02396</name>
</gene>
<reference evidence="3 4" key="1">
    <citation type="journal article" date="2014" name="PLoS ONE">
        <title>Genome Sequence of Candidatus Nitrososphaera evergladensis from Group I.1b Enriched from Everglades Soil Reveals Novel Genomic Features of the Ammonia-Oxidizing Archaea.</title>
        <authorList>
            <person name="Zhalnina K.V."/>
            <person name="Dias R."/>
            <person name="Leonard M.T."/>
            <person name="Dorr de Quadros P."/>
            <person name="Camargo F.A."/>
            <person name="Drew J.C."/>
            <person name="Farmerie W.G."/>
            <person name="Daroub S.H."/>
            <person name="Triplett E.W."/>
        </authorList>
    </citation>
    <scope>NUCLEOTIDE SEQUENCE [LARGE SCALE GENOMIC DNA]</scope>
    <source>
        <strain evidence="3 4">SR1</strain>
    </source>
</reference>
<keyword evidence="2" id="KW-0472">Membrane</keyword>
<keyword evidence="2" id="KW-1133">Transmembrane helix</keyword>
<dbReference type="AlphaFoldDB" id="A0A075MTK5"/>
<dbReference type="EMBL" id="CP007174">
    <property type="protein sequence ID" value="AIF84448.1"/>
    <property type="molecule type" value="Genomic_DNA"/>
</dbReference>
<dbReference type="OrthoDB" id="381699at2157"/>
<dbReference type="GeneID" id="41598108"/>
<organism evidence="3 4">
    <name type="scientific">Candidatus Nitrososphaera evergladensis SR1</name>
    <dbReference type="NCBI Taxonomy" id="1459636"/>
    <lineage>
        <taxon>Archaea</taxon>
        <taxon>Nitrososphaerota</taxon>
        <taxon>Nitrososphaeria</taxon>
        <taxon>Nitrososphaerales</taxon>
        <taxon>Nitrososphaeraceae</taxon>
        <taxon>Nitrososphaera</taxon>
    </lineage>
</organism>
<feature type="region of interest" description="Disordered" evidence="1">
    <location>
        <begin position="38"/>
        <end position="64"/>
    </location>
</feature>
<dbReference type="HOGENOM" id="CLU_1478849_0_0_2"/>
<accession>A0A075MTK5</accession>